<sequence length="263" mass="29820">MTPKAIVYDVHCHIHETPSTFKDLDNDGHTVYCVQATKYSDWKEVLDLKENFAKIVIPAFGVHPWFVERVQSGEIPSTWASELRQILTQHKGILGECGLDKAARNSASLIPFEPQVKILEMQLDIAHDLNIPVSLHCVRAFGALADMLCKFEKTQRLPPRIMLHSYSGSPDMLQQIFLRGELGQRIYVSFSRFVNCRNRTKSVECIRIVPAERLLVESDLHDASSTAEALEAAITLVAEARGWEFSQTKEILAANSRAFFRYF</sequence>
<evidence type="ECO:0000313" key="3">
    <source>
        <dbReference type="Proteomes" id="UP001139887"/>
    </source>
</evidence>
<feature type="binding site" evidence="1">
    <location>
        <position position="136"/>
    </location>
    <ligand>
        <name>a divalent metal cation</name>
        <dbReference type="ChEBI" id="CHEBI:60240"/>
        <label>2</label>
    </ligand>
</feature>
<evidence type="ECO:0000256" key="1">
    <source>
        <dbReference type="PIRSR" id="PIRSR005902-1"/>
    </source>
</evidence>
<proteinExistence type="predicted"/>
<dbReference type="PANTHER" id="PTHR47345">
    <property type="entry name" value="CUT9-INTERACTING PROTEIN SCN1"/>
    <property type="match status" value="1"/>
</dbReference>
<accession>A0A9W8IE01</accession>
<dbReference type="Pfam" id="PF01026">
    <property type="entry name" value="TatD_DNase"/>
    <property type="match status" value="1"/>
</dbReference>
<dbReference type="EMBL" id="JANBUW010000100">
    <property type="protein sequence ID" value="KAJ2849167.1"/>
    <property type="molecule type" value="Genomic_DNA"/>
</dbReference>
<dbReference type="InterPro" id="IPR001130">
    <property type="entry name" value="TatD-like"/>
</dbReference>
<feature type="binding site" evidence="1">
    <location>
        <position position="96"/>
    </location>
    <ligand>
        <name>a divalent metal cation</name>
        <dbReference type="ChEBI" id="CHEBI:60240"/>
        <label>1</label>
    </ligand>
</feature>
<keyword evidence="1" id="KW-0479">Metal-binding</keyword>
<feature type="binding site" evidence="1">
    <location>
        <position position="13"/>
    </location>
    <ligand>
        <name>a divalent metal cation</name>
        <dbReference type="ChEBI" id="CHEBI:60240"/>
        <label>1</label>
    </ligand>
</feature>
<feature type="binding site" evidence="1">
    <location>
        <position position="219"/>
    </location>
    <ligand>
        <name>a divalent metal cation</name>
        <dbReference type="ChEBI" id="CHEBI:60240"/>
        <label>1</label>
    </ligand>
</feature>
<feature type="binding site" evidence="1">
    <location>
        <position position="164"/>
    </location>
    <ligand>
        <name>a divalent metal cation</name>
        <dbReference type="ChEBI" id="CHEBI:60240"/>
        <label>2</label>
    </ligand>
</feature>
<dbReference type="AlphaFoldDB" id="A0A9W8IE01"/>
<feature type="binding site" evidence="1">
    <location>
        <position position="11"/>
    </location>
    <ligand>
        <name>a divalent metal cation</name>
        <dbReference type="ChEBI" id="CHEBI:60240"/>
        <label>1</label>
    </ligand>
</feature>
<dbReference type="OrthoDB" id="413993at2759"/>
<keyword evidence="3" id="KW-1185">Reference proteome</keyword>
<evidence type="ECO:0000313" key="2">
    <source>
        <dbReference type="EMBL" id="KAJ2849167.1"/>
    </source>
</evidence>
<dbReference type="Proteomes" id="UP001139887">
    <property type="component" value="Unassembled WGS sequence"/>
</dbReference>
<gene>
    <name evidence="2" type="primary">scn1</name>
    <name evidence="2" type="ORF">IWW36_002820</name>
</gene>
<dbReference type="GO" id="GO:0046872">
    <property type="term" value="F:metal ion binding"/>
    <property type="evidence" value="ECO:0007669"/>
    <property type="project" value="UniProtKB-KW"/>
</dbReference>
<name>A0A9W8IE01_9FUNG</name>
<dbReference type="Gene3D" id="3.20.20.140">
    <property type="entry name" value="Metal-dependent hydrolases"/>
    <property type="match status" value="1"/>
</dbReference>
<protein>
    <submittedName>
        <fullName evidence="2">Cut9-interacting protein scn1</fullName>
    </submittedName>
</protein>
<dbReference type="InterPro" id="IPR032466">
    <property type="entry name" value="Metal_Hydrolase"/>
</dbReference>
<dbReference type="InterPro" id="IPR053044">
    <property type="entry name" value="Metallo-hydrolase/TatD-type"/>
</dbReference>
<dbReference type="PANTHER" id="PTHR47345:SF1">
    <property type="entry name" value="CUT9-INTERACTING PROTEIN SCN1"/>
    <property type="match status" value="1"/>
</dbReference>
<comment type="caution">
    <text evidence="2">The sequence shown here is derived from an EMBL/GenBank/DDBJ whole genome shotgun (WGS) entry which is preliminary data.</text>
</comment>
<dbReference type="GO" id="GO:0016788">
    <property type="term" value="F:hydrolase activity, acting on ester bonds"/>
    <property type="evidence" value="ECO:0007669"/>
    <property type="project" value="InterPro"/>
</dbReference>
<reference evidence="2" key="1">
    <citation type="submission" date="2022-07" db="EMBL/GenBank/DDBJ databases">
        <title>Phylogenomic reconstructions and comparative analyses of Kickxellomycotina fungi.</title>
        <authorList>
            <person name="Reynolds N.K."/>
            <person name="Stajich J.E."/>
            <person name="Barry K."/>
            <person name="Grigoriev I.V."/>
            <person name="Crous P."/>
            <person name="Smith M.E."/>
        </authorList>
    </citation>
    <scope>NUCLEOTIDE SEQUENCE</scope>
    <source>
        <strain evidence="2">NRRL 1566</strain>
    </source>
</reference>
<organism evidence="2 3">
    <name type="scientific">Coemansia brasiliensis</name>
    <dbReference type="NCBI Taxonomy" id="2650707"/>
    <lineage>
        <taxon>Eukaryota</taxon>
        <taxon>Fungi</taxon>
        <taxon>Fungi incertae sedis</taxon>
        <taxon>Zoopagomycota</taxon>
        <taxon>Kickxellomycotina</taxon>
        <taxon>Kickxellomycetes</taxon>
        <taxon>Kickxellales</taxon>
        <taxon>Kickxellaceae</taxon>
        <taxon>Coemansia</taxon>
    </lineage>
</organism>
<dbReference type="PIRSF" id="PIRSF005902">
    <property type="entry name" value="DNase_TatD"/>
    <property type="match status" value="1"/>
</dbReference>
<dbReference type="SUPFAM" id="SSF51556">
    <property type="entry name" value="Metallo-dependent hydrolases"/>
    <property type="match status" value="1"/>
</dbReference>